<evidence type="ECO:0000313" key="1">
    <source>
        <dbReference type="EMBL" id="KZV51563.1"/>
    </source>
</evidence>
<dbReference type="EMBL" id="KQ991598">
    <property type="protein sequence ID" value="KZV51563.1"/>
    <property type="molecule type" value="Genomic_DNA"/>
</dbReference>
<proteinExistence type="predicted"/>
<name>A0A2Z7CXM3_9LAMI</name>
<evidence type="ECO:0000313" key="2">
    <source>
        <dbReference type="Proteomes" id="UP000250235"/>
    </source>
</evidence>
<dbReference type="AlphaFoldDB" id="A0A2Z7CXM3"/>
<gene>
    <name evidence="1" type="ORF">F511_24795</name>
</gene>
<reference evidence="1 2" key="1">
    <citation type="journal article" date="2015" name="Proc. Natl. Acad. Sci. U.S.A.">
        <title>The resurrection genome of Boea hygrometrica: A blueprint for survival of dehydration.</title>
        <authorList>
            <person name="Xiao L."/>
            <person name="Yang G."/>
            <person name="Zhang L."/>
            <person name="Yang X."/>
            <person name="Zhao S."/>
            <person name="Ji Z."/>
            <person name="Zhou Q."/>
            <person name="Hu M."/>
            <person name="Wang Y."/>
            <person name="Chen M."/>
            <person name="Xu Y."/>
            <person name="Jin H."/>
            <person name="Xiao X."/>
            <person name="Hu G."/>
            <person name="Bao F."/>
            <person name="Hu Y."/>
            <person name="Wan P."/>
            <person name="Li L."/>
            <person name="Deng X."/>
            <person name="Kuang T."/>
            <person name="Xiang C."/>
            <person name="Zhu J.K."/>
            <person name="Oliver M.J."/>
            <person name="He Y."/>
        </authorList>
    </citation>
    <scope>NUCLEOTIDE SEQUENCE [LARGE SCALE GENOMIC DNA]</scope>
    <source>
        <strain evidence="2">cv. XS01</strain>
    </source>
</reference>
<dbReference type="Proteomes" id="UP000250235">
    <property type="component" value="Unassembled WGS sequence"/>
</dbReference>
<organism evidence="1 2">
    <name type="scientific">Dorcoceras hygrometricum</name>
    <dbReference type="NCBI Taxonomy" id="472368"/>
    <lineage>
        <taxon>Eukaryota</taxon>
        <taxon>Viridiplantae</taxon>
        <taxon>Streptophyta</taxon>
        <taxon>Embryophyta</taxon>
        <taxon>Tracheophyta</taxon>
        <taxon>Spermatophyta</taxon>
        <taxon>Magnoliopsida</taxon>
        <taxon>eudicotyledons</taxon>
        <taxon>Gunneridae</taxon>
        <taxon>Pentapetalae</taxon>
        <taxon>asterids</taxon>
        <taxon>lamiids</taxon>
        <taxon>Lamiales</taxon>
        <taxon>Gesneriaceae</taxon>
        <taxon>Didymocarpoideae</taxon>
        <taxon>Trichosporeae</taxon>
        <taxon>Loxocarpinae</taxon>
        <taxon>Dorcoceras</taxon>
    </lineage>
</organism>
<keyword evidence="2" id="KW-1185">Reference proteome</keyword>
<protein>
    <submittedName>
        <fullName evidence="1">Uncharacterized protein</fullName>
    </submittedName>
</protein>
<sequence length="165" mass="18438">MTLLCNLLRPASSQFQTSIETSTLNRGFQPPYPRSKLIDQSPMIWKILDSSIGHTPRPDHQHKEICTVPQNGFSILRPYPILKTAHDVPSSLRPLEQPTLVNPALKGQPSLQRSVTPEAASSFHYYLTDIGSERCTKLDHTTVPVAQLTCSARVTQHNAYQPARI</sequence>
<accession>A0A2Z7CXM3</accession>